<accession>A0A6I6L5B8</accession>
<dbReference type="OrthoDB" id="9794322at2"/>
<evidence type="ECO:0000256" key="1">
    <source>
        <dbReference type="ARBA" id="ARBA00001931"/>
    </source>
</evidence>
<dbReference type="AlphaFoldDB" id="A0A6I6L5B8"/>
<dbReference type="KEGG" id="slaa:EUU25_00600"/>
<comment type="cofactor">
    <cofactor evidence="1">
        <name>pyrroloquinoline quinone</name>
        <dbReference type="ChEBI" id="CHEBI:58442"/>
    </cofactor>
</comment>
<dbReference type="PANTHER" id="PTHR32303">
    <property type="entry name" value="QUINOPROTEIN ALCOHOL DEHYDROGENASE (CYTOCHROME C)"/>
    <property type="match status" value="1"/>
</dbReference>
<dbReference type="Pfam" id="PF01011">
    <property type="entry name" value="PQQ"/>
    <property type="match status" value="2"/>
</dbReference>
<evidence type="ECO:0000313" key="6">
    <source>
        <dbReference type="EMBL" id="QGY79247.1"/>
    </source>
</evidence>
<reference evidence="7" key="1">
    <citation type="submission" date="2019-01" db="EMBL/GenBank/DDBJ databases">
        <title>Sphingorhabdus lacus sp.nov., isolated from an oligotrophic freshwater lake.</title>
        <authorList>
            <person name="Park M."/>
        </authorList>
    </citation>
    <scope>NUCLEOTIDE SEQUENCE [LARGE SCALE GENOMIC DNA]</scope>
    <source>
        <strain evidence="7">IMCC1753</strain>
    </source>
</reference>
<feature type="domain" description="Pyrrolo-quinoline quinone repeat" evidence="5">
    <location>
        <begin position="487"/>
        <end position="565"/>
    </location>
</feature>
<dbReference type="Proteomes" id="UP000428803">
    <property type="component" value="Chromosome"/>
</dbReference>
<sequence length="601" mass="65574">MRQSSAQVLARLTIGVGAAIWSVTAQAQESESPFPDADPAEGVANISPVTDAQLQAPPASEWLSWRRTLDNWGYSPLTQINKTNVSRLGLSWVRGLGPGLQEGTPLVRDGVLFMVSPGDIIEAFDATTGKQIWRNQRSRPNDFKGAVPFPDIKRNIAIWEDLIINTSADGYVYALSARTGKPVWQTQVTDYRVNPAQQTSGPIVANGKVISGRGCEPKGGPDACVITGHDARTGKELWRTHTIAKPGEPNGDSWGDIPWEGRWHVGTWQPPSYDPKLNLLYFGTSVTSPAPKFALAGNDKTYLYHNSTLALDADTGKIVWYYQHLVDHWDMDHPFERYLIDEVVAPNPKDVVWINPRLKPNERRSVVTGIPGKTGIIYTLDRKTGEFLWATPTVSQNIVSTIDPATGKVTVNPETQFTEVGQKRNVCPSAHGGKNWPAGAYSPQSEMLYFPLQLTCMDVTSTMNRRDLRSLYGIRVDLKLAPGVTNMGTVQAFSAETGTRIWTQSQRAGAVSLVATGGGLLFGGDADGRFRAFDQKTGKVLWSVNLGAPVTGFPITYAVKGRQYVAVSTGSSLNTGALNTITSDLHPGNHNALYVFEVLGR</sequence>
<name>A0A6I6L5B8_9SPHN</name>
<gene>
    <name evidence="6" type="ORF">EUU25_00600</name>
</gene>
<feature type="domain" description="Pyrrolo-quinoline quinone repeat" evidence="5">
    <location>
        <begin position="62"/>
        <end position="390"/>
    </location>
</feature>
<dbReference type="RefSeq" id="WP_158897546.1">
    <property type="nucleotide sequence ID" value="NZ_CP035733.1"/>
</dbReference>
<dbReference type="InterPro" id="IPR018391">
    <property type="entry name" value="PQQ_b-propeller_rpt"/>
</dbReference>
<feature type="chain" id="PRO_5026037183" evidence="4">
    <location>
        <begin position="28"/>
        <end position="601"/>
    </location>
</feature>
<protein>
    <submittedName>
        <fullName evidence="6">Pyrrolo-quinoline quinone</fullName>
    </submittedName>
</protein>
<dbReference type="InterPro" id="IPR011047">
    <property type="entry name" value="Quinoprotein_ADH-like_sf"/>
</dbReference>
<dbReference type="SUPFAM" id="SSF50998">
    <property type="entry name" value="Quinoprotein alcohol dehydrogenase-like"/>
    <property type="match status" value="1"/>
</dbReference>
<evidence type="ECO:0000256" key="2">
    <source>
        <dbReference type="ARBA" id="ARBA00008156"/>
    </source>
</evidence>
<dbReference type="InterPro" id="IPR002372">
    <property type="entry name" value="PQQ_rpt_dom"/>
</dbReference>
<evidence type="ECO:0000259" key="5">
    <source>
        <dbReference type="Pfam" id="PF01011"/>
    </source>
</evidence>
<keyword evidence="4" id="KW-0732">Signal</keyword>
<dbReference type="GO" id="GO:0016491">
    <property type="term" value="F:oxidoreductase activity"/>
    <property type="evidence" value="ECO:0007669"/>
    <property type="project" value="UniProtKB-KW"/>
</dbReference>
<organism evidence="6 7">
    <name type="scientific">Sphingorhabdus lacus</name>
    <dbReference type="NCBI Taxonomy" id="392610"/>
    <lineage>
        <taxon>Bacteria</taxon>
        <taxon>Pseudomonadati</taxon>
        <taxon>Pseudomonadota</taxon>
        <taxon>Alphaproteobacteria</taxon>
        <taxon>Sphingomonadales</taxon>
        <taxon>Sphingomonadaceae</taxon>
        <taxon>Sphingorhabdus</taxon>
    </lineage>
</organism>
<proteinExistence type="inferred from homology"/>
<feature type="signal peptide" evidence="4">
    <location>
        <begin position="1"/>
        <end position="27"/>
    </location>
</feature>
<dbReference type="Gene3D" id="2.140.10.10">
    <property type="entry name" value="Quinoprotein alcohol dehydrogenase-like superfamily"/>
    <property type="match status" value="1"/>
</dbReference>
<dbReference type="SMART" id="SM00564">
    <property type="entry name" value="PQQ"/>
    <property type="match status" value="7"/>
</dbReference>
<evidence type="ECO:0000256" key="4">
    <source>
        <dbReference type="SAM" id="SignalP"/>
    </source>
</evidence>
<evidence type="ECO:0000256" key="3">
    <source>
        <dbReference type="ARBA" id="ARBA00023002"/>
    </source>
</evidence>
<keyword evidence="3" id="KW-0560">Oxidoreductase</keyword>
<dbReference type="EMBL" id="CP035733">
    <property type="protein sequence ID" value="QGY79247.1"/>
    <property type="molecule type" value="Genomic_DNA"/>
</dbReference>
<evidence type="ECO:0000313" key="7">
    <source>
        <dbReference type="Proteomes" id="UP000428803"/>
    </source>
</evidence>
<comment type="similarity">
    <text evidence="2">Belongs to the bacterial PQQ dehydrogenase family.</text>
</comment>
<keyword evidence="7" id="KW-1185">Reference proteome</keyword>